<evidence type="ECO:0000256" key="1">
    <source>
        <dbReference type="ARBA" id="ARBA00007178"/>
    </source>
</evidence>
<keyword evidence="4" id="KW-1015">Disulfide bond</keyword>
<evidence type="ECO:0000259" key="5">
    <source>
        <dbReference type="SMART" id="SM00835"/>
    </source>
</evidence>
<dbReference type="PANTHER" id="PTHR31189">
    <property type="entry name" value="OS03G0336100 PROTEIN-RELATED"/>
    <property type="match status" value="1"/>
</dbReference>
<dbReference type="SUPFAM" id="SSF51182">
    <property type="entry name" value="RmlC-like cupins"/>
    <property type="match status" value="1"/>
</dbReference>
<dbReference type="OrthoDB" id="1903982at2759"/>
<evidence type="ECO:0000313" key="6">
    <source>
        <dbReference type="EMBL" id="GAQ85384.1"/>
    </source>
</evidence>
<comment type="similarity">
    <text evidence="1">Belongs to the 11S seed storage protein (globulins) family.</text>
</comment>
<evidence type="ECO:0000256" key="2">
    <source>
        <dbReference type="ARBA" id="ARBA00022761"/>
    </source>
</evidence>
<sequence>MARALLAVSGLSRPLSVSCGGYELIPPGPKEVFKSEGGSLRQWGPSTAVEKWARVGVKELILEPGGMLLPQYSNAQSLGYVLEGSARAELIDPVVPTSLRRLKQGDVVVLPEGHVFGLHNDGSEIFKILGVDRGTERACGLDSPTNFTLFGNRDDKSGGASILNGFSKDVLAAAFNVDEPTVEQLLPSEKGASIIKLDKKKRGRGRAHGPTRAAVDWPLGDMRFNLEETPPDIVNKGGSYKAVTVSRLPSLEKVDISAAYATLKPDAIFAPSRYFPAHRVTYFTRGKGRIQVAAPGGTNALDQEVSAGQLVVIPKNFPFITMAARDSPLEWVDLYMACSSLCFCFVAGNDSVYKALPFDWLVTGFNADPEIEKVVLRARTDDAFISTRPPKKAVVSSGPTRAAKSTRPHLLTEHLKTSSARYLVGRWDAPEGNM</sequence>
<dbReference type="InterPro" id="IPR006044">
    <property type="entry name" value="11S_seedstore_pln"/>
</dbReference>
<proteinExistence type="inferred from homology"/>
<dbReference type="InterPro" id="IPR006045">
    <property type="entry name" value="Cupin_1"/>
</dbReference>
<keyword evidence="2" id="KW-0758">Storage protein</keyword>
<dbReference type="Gene3D" id="2.60.120.10">
    <property type="entry name" value="Jelly Rolls"/>
    <property type="match status" value="2"/>
</dbReference>
<keyword evidence="3" id="KW-0708">Seed storage protein</keyword>
<dbReference type="OMA" id="WFNDGES"/>
<dbReference type="Proteomes" id="UP000054558">
    <property type="component" value="Unassembled WGS sequence"/>
</dbReference>
<name>A0A1Y1I376_KLENI</name>
<organism evidence="6 7">
    <name type="scientific">Klebsormidium nitens</name>
    <name type="common">Green alga</name>
    <name type="synonym">Ulothrix nitens</name>
    <dbReference type="NCBI Taxonomy" id="105231"/>
    <lineage>
        <taxon>Eukaryota</taxon>
        <taxon>Viridiplantae</taxon>
        <taxon>Streptophyta</taxon>
        <taxon>Klebsormidiophyceae</taxon>
        <taxon>Klebsormidiales</taxon>
        <taxon>Klebsormidiaceae</taxon>
        <taxon>Klebsormidium</taxon>
    </lineage>
</organism>
<dbReference type="Pfam" id="PF00190">
    <property type="entry name" value="Cupin_1"/>
    <property type="match status" value="2"/>
</dbReference>
<dbReference type="AlphaFoldDB" id="A0A1Y1I376"/>
<feature type="domain" description="Cupin type-1" evidence="5">
    <location>
        <begin position="22"/>
        <end position="183"/>
    </location>
</feature>
<dbReference type="InterPro" id="IPR050253">
    <property type="entry name" value="Seed_Storage-Functional"/>
</dbReference>
<reference evidence="6 7" key="1">
    <citation type="journal article" date="2014" name="Nat. Commun.">
        <title>Klebsormidium flaccidum genome reveals primary factors for plant terrestrial adaptation.</title>
        <authorList>
            <person name="Hori K."/>
            <person name="Maruyama F."/>
            <person name="Fujisawa T."/>
            <person name="Togashi T."/>
            <person name="Yamamoto N."/>
            <person name="Seo M."/>
            <person name="Sato S."/>
            <person name="Yamada T."/>
            <person name="Mori H."/>
            <person name="Tajima N."/>
            <person name="Moriyama T."/>
            <person name="Ikeuchi M."/>
            <person name="Watanabe M."/>
            <person name="Wada H."/>
            <person name="Kobayashi K."/>
            <person name="Saito M."/>
            <person name="Masuda T."/>
            <person name="Sasaki-Sekimoto Y."/>
            <person name="Mashiguchi K."/>
            <person name="Awai K."/>
            <person name="Shimojima M."/>
            <person name="Masuda S."/>
            <person name="Iwai M."/>
            <person name="Nobusawa T."/>
            <person name="Narise T."/>
            <person name="Kondo S."/>
            <person name="Saito H."/>
            <person name="Sato R."/>
            <person name="Murakawa M."/>
            <person name="Ihara Y."/>
            <person name="Oshima-Yamada Y."/>
            <person name="Ohtaka K."/>
            <person name="Satoh M."/>
            <person name="Sonobe K."/>
            <person name="Ishii M."/>
            <person name="Ohtani R."/>
            <person name="Kanamori-Sato M."/>
            <person name="Honoki R."/>
            <person name="Miyazaki D."/>
            <person name="Mochizuki H."/>
            <person name="Umetsu J."/>
            <person name="Higashi K."/>
            <person name="Shibata D."/>
            <person name="Kamiya Y."/>
            <person name="Sato N."/>
            <person name="Nakamura Y."/>
            <person name="Tabata S."/>
            <person name="Ida S."/>
            <person name="Kurokawa K."/>
            <person name="Ohta H."/>
        </authorList>
    </citation>
    <scope>NUCLEOTIDE SEQUENCE [LARGE SCALE GENOMIC DNA]</scope>
    <source>
        <strain evidence="6 7">NIES-2285</strain>
    </source>
</reference>
<evidence type="ECO:0000256" key="3">
    <source>
        <dbReference type="ARBA" id="ARBA00023129"/>
    </source>
</evidence>
<dbReference type="EMBL" id="DF237181">
    <property type="protein sequence ID" value="GAQ85384.1"/>
    <property type="molecule type" value="Genomic_DNA"/>
</dbReference>
<dbReference type="GO" id="GO:0045735">
    <property type="term" value="F:nutrient reservoir activity"/>
    <property type="evidence" value="ECO:0007669"/>
    <property type="project" value="UniProtKB-KW"/>
</dbReference>
<dbReference type="PRINTS" id="PR00439">
    <property type="entry name" value="11SGLOBULIN"/>
</dbReference>
<protein>
    <submittedName>
        <fullName evidence="6">RmlC-like cupins superfamily protein</fullName>
    </submittedName>
</protein>
<dbReference type="InterPro" id="IPR014710">
    <property type="entry name" value="RmlC-like_jellyroll"/>
</dbReference>
<dbReference type="PANTHER" id="PTHR31189:SF54">
    <property type="entry name" value="11S GLOBULIN SEED STORAGE PROTEIN 2-LIKE"/>
    <property type="match status" value="1"/>
</dbReference>
<gene>
    <name evidence="6" type="ORF">KFL_002320180</name>
</gene>
<accession>A0A1Y1I376</accession>
<evidence type="ECO:0000313" key="7">
    <source>
        <dbReference type="Proteomes" id="UP000054558"/>
    </source>
</evidence>
<evidence type="ECO:0000256" key="4">
    <source>
        <dbReference type="ARBA" id="ARBA00023157"/>
    </source>
</evidence>
<dbReference type="CDD" id="cd02243">
    <property type="entry name" value="cupin_11S_legumin_C"/>
    <property type="match status" value="1"/>
</dbReference>
<keyword evidence="7" id="KW-1185">Reference proteome</keyword>
<feature type="domain" description="Cupin type-1" evidence="5">
    <location>
        <begin position="224"/>
        <end position="373"/>
    </location>
</feature>
<dbReference type="SMART" id="SM00835">
    <property type="entry name" value="Cupin_1"/>
    <property type="match status" value="2"/>
</dbReference>
<dbReference type="STRING" id="105231.A0A1Y1I376"/>
<dbReference type="InterPro" id="IPR011051">
    <property type="entry name" value="RmlC_Cupin_sf"/>
</dbReference>